<dbReference type="Gene3D" id="3.40.47.10">
    <property type="match status" value="1"/>
</dbReference>
<comment type="caution">
    <text evidence="1">The sequence shown here is derived from an EMBL/GenBank/DDBJ whole genome shotgun (WGS) entry which is preliminary data.</text>
</comment>
<dbReference type="NCBIfam" id="NF005924">
    <property type="entry name" value="PRK07937.1"/>
    <property type="match status" value="1"/>
</dbReference>
<accession>A0ABV3TV86</accession>
<dbReference type="EMBL" id="JBFRYB010000001">
    <property type="protein sequence ID" value="MEX1665527.1"/>
    <property type="molecule type" value="Genomic_DNA"/>
</dbReference>
<dbReference type="PIRSF" id="PIRSF000429">
    <property type="entry name" value="Ac-CoA_Ac_transf"/>
    <property type="match status" value="1"/>
</dbReference>
<reference evidence="1 2" key="1">
    <citation type="journal article" date="2011" name="Int. J. Syst. Evol. Microbiol.">
        <title>Zhongshania antarctica gen. nov., sp. nov. and Zhongshania guokunii sp. nov., gammaproteobacteria respectively isolated from coastal attached (fast) ice and surface seawater of the Antarctic.</title>
        <authorList>
            <person name="Li H.J."/>
            <person name="Zhang X.Y."/>
            <person name="Chen C.X."/>
            <person name="Zhang Y.J."/>
            <person name="Gao Z.M."/>
            <person name="Yu Y."/>
            <person name="Chen X.L."/>
            <person name="Chen B."/>
            <person name="Zhang Y.Z."/>
        </authorList>
    </citation>
    <scope>NUCLEOTIDE SEQUENCE [LARGE SCALE GENOMIC DNA]</scope>
    <source>
        <strain evidence="1 2">R06B22</strain>
    </source>
</reference>
<protein>
    <submittedName>
        <fullName evidence="1">Thiolase domain-containing protein</fullName>
    </submittedName>
</protein>
<dbReference type="PANTHER" id="PTHR42870">
    <property type="entry name" value="ACETYL-COA C-ACETYLTRANSFERASE"/>
    <property type="match status" value="1"/>
</dbReference>
<dbReference type="Proteomes" id="UP001557484">
    <property type="component" value="Unassembled WGS sequence"/>
</dbReference>
<dbReference type="InterPro" id="IPR002155">
    <property type="entry name" value="Thiolase"/>
</dbReference>
<proteinExistence type="predicted"/>
<evidence type="ECO:0000313" key="1">
    <source>
        <dbReference type="EMBL" id="MEX1665527.1"/>
    </source>
</evidence>
<dbReference type="CDD" id="cd00829">
    <property type="entry name" value="SCP-x_thiolase"/>
    <property type="match status" value="1"/>
</dbReference>
<evidence type="ECO:0000313" key="2">
    <source>
        <dbReference type="Proteomes" id="UP001557484"/>
    </source>
</evidence>
<dbReference type="RefSeq" id="WP_368375630.1">
    <property type="nucleotide sequence ID" value="NZ_JBFRYB010000001.1"/>
</dbReference>
<dbReference type="PANTHER" id="PTHR42870:SF1">
    <property type="entry name" value="NON-SPECIFIC LIPID-TRANSFER PROTEIN-LIKE 2"/>
    <property type="match status" value="1"/>
</dbReference>
<gene>
    <name evidence="1" type="ORF">AB4875_08495</name>
</gene>
<organism evidence="1 2">
    <name type="scientific">Zhongshania arctica</name>
    <dbReference type="NCBI Taxonomy" id="3238302"/>
    <lineage>
        <taxon>Bacteria</taxon>
        <taxon>Pseudomonadati</taxon>
        <taxon>Pseudomonadota</taxon>
        <taxon>Gammaproteobacteria</taxon>
        <taxon>Cellvibrionales</taxon>
        <taxon>Spongiibacteraceae</taxon>
        <taxon>Zhongshania</taxon>
    </lineage>
</organism>
<dbReference type="InterPro" id="IPR016039">
    <property type="entry name" value="Thiolase-like"/>
</dbReference>
<keyword evidence="2" id="KW-1185">Reference proteome</keyword>
<dbReference type="SUPFAM" id="SSF53901">
    <property type="entry name" value="Thiolase-like"/>
    <property type="match status" value="1"/>
</dbReference>
<name>A0ABV3TV86_9GAMM</name>
<sequence length="358" mass="38239">MRADKMRDVAIVAFAQSNCQRDAGAQNEVELIMPVLSEVFKQAGINNAQDVDFTCSGSCDYQQGAAFAFVAGVDALGAVPPIKESHVEMDAAWALYEAWLKIQMGQAESALLYGFGKSSPGELPIVLSQQLDPYYLAPLWVDSIAFAAMQARTMLDSGEITENDMAEVVARSRNNALANNPHAQLKGDQTAADLLKEATYVSPLRRHDCCPISDGACAMIICTIEKAKEWGKPYAVIKGIDHRIETHHIGSRDLSRSVSTEIAAKAAGVANGPVDVAELYAPFSHQEIILKKALGLGDDTVVNPSGGVLAGNVMMASGLSRIGEVAMRIIRGEAKRGVAHATSGPCLQQNLITVLEAK</sequence>